<feature type="region of interest" description="Disordered" evidence="1">
    <location>
        <begin position="134"/>
        <end position="216"/>
    </location>
</feature>
<accession>A0ABY9WV11</accession>
<keyword evidence="3" id="KW-1185">Reference proteome</keyword>
<proteinExistence type="predicted"/>
<evidence type="ECO:0000313" key="3">
    <source>
        <dbReference type="Proteomes" id="UP001611383"/>
    </source>
</evidence>
<feature type="compositionally biased region" description="Basic and acidic residues" evidence="1">
    <location>
        <begin position="205"/>
        <end position="216"/>
    </location>
</feature>
<reference evidence="2 3" key="1">
    <citation type="submission" date="2019-08" db="EMBL/GenBank/DDBJ databases">
        <title>Archangium and Cystobacter genomes.</title>
        <authorList>
            <person name="Chen I.-C.K."/>
            <person name="Wielgoss S."/>
        </authorList>
    </citation>
    <scope>NUCLEOTIDE SEQUENCE [LARGE SCALE GENOMIC DNA]</scope>
    <source>
        <strain evidence="2 3">Cbm 6</strain>
    </source>
</reference>
<organism evidence="2 3">
    <name type="scientific">Archangium minus</name>
    <dbReference type="NCBI Taxonomy" id="83450"/>
    <lineage>
        <taxon>Bacteria</taxon>
        <taxon>Pseudomonadati</taxon>
        <taxon>Myxococcota</taxon>
        <taxon>Myxococcia</taxon>
        <taxon>Myxococcales</taxon>
        <taxon>Cystobacterineae</taxon>
        <taxon>Archangiaceae</taxon>
        <taxon>Archangium</taxon>
    </lineage>
</organism>
<protein>
    <submittedName>
        <fullName evidence="2">Uncharacterized protein</fullName>
    </submittedName>
</protein>
<name>A0ABY9WV11_9BACT</name>
<sequence>MGPVGFIDTRLPAKIEAPGLVNEHFSATFMNSHWQRQRQPDDVPTPVAVAVSDFCRRAKSPATPTEVREALALLSEADDFRVRTLTDSEPAATPLGPFAVVDVLQGTEPSLAAVRQGCGYYEVVQALARVHEEKRPPAPAPAPEIPSFATPAPRAGVPAPVPAKPEKAPKTAGETLQQRIAPRKRTAELAPPESDYDEAEAPSFLKRDLPKPRGRFTRLDAPKTSLQELTRSSGKETLEAALESHEHRFALLKSFAQQYSGARGELSLAELEGVLRSHGLMEAMETRERTAILAAFTDQRGAAGRVSWALGLSPSELNQLEAKLGISREVEELRERFRREALTARNLTQRLDLLGREKYLADLGIKKRFTDMLRRELEVLVRDELPGAKTLAQLAETVARKHGAPSELVLRALERLGVAEELRKRTSDNSPHSTP</sequence>
<dbReference type="EMBL" id="CP043494">
    <property type="protein sequence ID" value="WNG47284.1"/>
    <property type="molecule type" value="Genomic_DNA"/>
</dbReference>
<dbReference type="Proteomes" id="UP001611383">
    <property type="component" value="Chromosome"/>
</dbReference>
<evidence type="ECO:0000313" key="2">
    <source>
        <dbReference type="EMBL" id="WNG47284.1"/>
    </source>
</evidence>
<gene>
    <name evidence="2" type="ORF">F0U60_26530</name>
</gene>
<feature type="compositionally biased region" description="Low complexity" evidence="1">
    <location>
        <begin position="149"/>
        <end position="158"/>
    </location>
</feature>
<evidence type="ECO:0000256" key="1">
    <source>
        <dbReference type="SAM" id="MobiDB-lite"/>
    </source>
</evidence>